<sequence>MAFLYYDASCGISGDMNIAALLDLGVSFDHLKSELDKLGLNDEYELEFKSVKKRGISASKFNVLLKKHTHERSFKSIKELIESSNLNQNVKEISIKIFKTIAIAEAKVHGVSMDTVHFHEIGATDSIVDIVGAAICFDALNVDKIYSSRVELGGGSVKCAHGELSVPAPAVSEILTHVPVSIGKAEFELTTPTGAGILKSLAIFRQKADINIIKTGYGAGGKDMPHANILKVMLCKEEYEENHVANTMIEANLDDMSAEEMAFATKILLKNGALDVFLTPIIMKKSRAGVKLSVLCKNKDVLNLKELIFKHTSSIGVREYLVSKTELSRKIEKISTKYGEISVKISTFEGMEKIKPEFDECEAAAIKFNISIQEIKDEVMRAYKTRTT</sequence>
<reference evidence="4 5" key="1">
    <citation type="submission" date="2015-08" db="EMBL/GenBank/DDBJ databases">
        <title>Comparative genomics of the Campylobacter concisus group.</title>
        <authorList>
            <person name="Yee E."/>
            <person name="Chapman M.H."/>
            <person name="Huynh S."/>
            <person name="Bono J.L."/>
            <person name="On S.L."/>
            <person name="St Leger J."/>
            <person name="Foster G."/>
            <person name="Parker C.T."/>
            <person name="Miller W.G."/>
        </authorList>
    </citation>
    <scope>NUCLEOTIDE SEQUENCE [LARGE SCALE GENOMIC DNA]</scope>
    <source>
        <strain evidence="4 5">RM9337</strain>
    </source>
</reference>
<dbReference type="GO" id="GO:0016829">
    <property type="term" value="F:lyase activity"/>
    <property type="evidence" value="ECO:0007669"/>
    <property type="project" value="UniProtKB-UniRule"/>
</dbReference>
<dbReference type="EMBL" id="JADBHS010000002">
    <property type="protein sequence ID" value="MBE2985766.1"/>
    <property type="molecule type" value="Genomic_DNA"/>
</dbReference>
<dbReference type="RefSeq" id="WP_169937125.1">
    <property type="nucleotide sequence ID" value="NZ_CP012545.1"/>
</dbReference>
<comment type="similarity">
    <text evidence="2">Belongs to the LarC family.</text>
</comment>
<dbReference type="Pfam" id="PF01969">
    <property type="entry name" value="Ni_insertion"/>
    <property type="match status" value="1"/>
</dbReference>
<evidence type="ECO:0000313" key="5">
    <source>
        <dbReference type="Proteomes" id="UP000650616"/>
    </source>
</evidence>
<dbReference type="AlphaFoldDB" id="A0AAW3ZWH8"/>
<dbReference type="Proteomes" id="UP001318760">
    <property type="component" value="Unassembled WGS sequence"/>
</dbReference>
<keyword evidence="2" id="KW-0456">Lyase</keyword>
<evidence type="ECO:0000313" key="6">
    <source>
        <dbReference type="Proteomes" id="UP001318760"/>
    </source>
</evidence>
<keyword evidence="1 2" id="KW-0533">Nickel</keyword>
<name>A0AAW3ZWH8_9BACT</name>
<keyword evidence="5" id="KW-1185">Reference proteome</keyword>
<reference evidence="3 6" key="2">
    <citation type="submission" date="2020-10" db="EMBL/GenBank/DDBJ databases">
        <title>Campylobacter californiensis sp. nov. isolated from cattle and feral swine in California.</title>
        <authorList>
            <person name="Miller W.G."/>
        </authorList>
    </citation>
    <scope>NUCLEOTIDE SEQUENCE [LARGE SCALE GENOMIC DNA]</scope>
    <source>
        <strain evidence="3 6">RM12919</strain>
    </source>
</reference>
<gene>
    <name evidence="4" type="primary">larC</name>
    <name evidence="3" type="ORF">CCAL12919_01265</name>
    <name evidence="4" type="ORF">CCAL9337_00545</name>
</gene>
<dbReference type="Gene3D" id="3.10.20.300">
    <property type="entry name" value="mk0293 like domain"/>
    <property type="match status" value="1"/>
</dbReference>
<dbReference type="HAMAP" id="MF_01074">
    <property type="entry name" value="LarC"/>
    <property type="match status" value="1"/>
</dbReference>
<dbReference type="Proteomes" id="UP000650616">
    <property type="component" value="Unassembled WGS sequence"/>
</dbReference>
<accession>A0AAW3ZWH8</accession>
<dbReference type="PANTHER" id="PTHR36566:SF1">
    <property type="entry name" value="PYRIDINIUM-3,5-BISTHIOCARBOXYLIC ACID MONONUCLEOTIDE NICKEL INSERTION PROTEIN"/>
    <property type="match status" value="1"/>
</dbReference>
<dbReference type="GO" id="GO:0016151">
    <property type="term" value="F:nickel cation binding"/>
    <property type="evidence" value="ECO:0007669"/>
    <property type="project" value="UniProtKB-UniRule"/>
</dbReference>
<dbReference type="PANTHER" id="PTHR36566">
    <property type="entry name" value="NICKEL INSERTION PROTEIN-RELATED"/>
    <property type="match status" value="1"/>
</dbReference>
<dbReference type="NCBIfam" id="TIGR00299">
    <property type="entry name" value="nickel pincer cofactor biosynthesis protein LarC"/>
    <property type="match status" value="1"/>
</dbReference>
<comment type="caution">
    <text evidence="4">The sequence shown here is derived from an EMBL/GenBank/DDBJ whole genome shotgun (WGS) entry which is preliminary data.</text>
</comment>
<dbReference type="Gene3D" id="3.30.70.1380">
    <property type="entry name" value="Transcriptional regulatory protein pf0864 domain like"/>
    <property type="match status" value="1"/>
</dbReference>
<evidence type="ECO:0000256" key="2">
    <source>
        <dbReference type="HAMAP-Rule" id="MF_01074"/>
    </source>
</evidence>
<dbReference type="EMBL" id="LIWG01000001">
    <property type="protein sequence ID" value="MBE3607225.1"/>
    <property type="molecule type" value="Genomic_DNA"/>
</dbReference>
<evidence type="ECO:0000313" key="4">
    <source>
        <dbReference type="EMBL" id="MBE3607225.1"/>
    </source>
</evidence>
<organism evidence="4 5">
    <name type="scientific">Campylobacter californiensis</name>
    <dbReference type="NCBI Taxonomy" id="1032243"/>
    <lineage>
        <taxon>Bacteria</taxon>
        <taxon>Pseudomonadati</taxon>
        <taxon>Campylobacterota</taxon>
        <taxon>Epsilonproteobacteria</taxon>
        <taxon>Campylobacterales</taxon>
        <taxon>Campylobacteraceae</taxon>
        <taxon>Campylobacter</taxon>
    </lineage>
</organism>
<proteinExistence type="inferred from homology"/>
<protein>
    <recommendedName>
        <fullName evidence="2">Putative nickel insertion protein</fullName>
    </recommendedName>
</protein>
<evidence type="ECO:0000313" key="3">
    <source>
        <dbReference type="EMBL" id="MBE2985766.1"/>
    </source>
</evidence>
<evidence type="ECO:0000256" key="1">
    <source>
        <dbReference type="ARBA" id="ARBA00022596"/>
    </source>
</evidence>
<dbReference type="InterPro" id="IPR002822">
    <property type="entry name" value="Ni_insertion"/>
</dbReference>